<keyword evidence="4" id="KW-1185">Reference proteome</keyword>
<comment type="caution">
    <text evidence="3">The sequence shown here is derived from an EMBL/GenBank/DDBJ whole genome shotgun (WGS) entry which is preliminary data.</text>
</comment>
<reference evidence="3 4" key="1">
    <citation type="submission" date="2024-09" db="EMBL/GenBank/DDBJ databases">
        <authorList>
            <person name="Sun Q."/>
            <person name="Mori K."/>
        </authorList>
    </citation>
    <scope>NUCLEOTIDE SEQUENCE [LARGE SCALE GENOMIC DNA]</scope>
    <source>
        <strain evidence="3 4">JCM 13852</strain>
    </source>
</reference>
<evidence type="ECO:0000313" key="3">
    <source>
        <dbReference type="EMBL" id="MFB9684122.1"/>
    </source>
</evidence>
<evidence type="ECO:0000313" key="4">
    <source>
        <dbReference type="Proteomes" id="UP001589535"/>
    </source>
</evidence>
<accession>A0ABV5TYN3</accession>
<feature type="transmembrane region" description="Helical" evidence="2">
    <location>
        <begin position="17"/>
        <end position="34"/>
    </location>
</feature>
<keyword evidence="2" id="KW-0812">Transmembrane</keyword>
<organism evidence="3 4">
    <name type="scientific">Amycolatopsis plumensis</name>
    <dbReference type="NCBI Taxonomy" id="236508"/>
    <lineage>
        <taxon>Bacteria</taxon>
        <taxon>Bacillati</taxon>
        <taxon>Actinomycetota</taxon>
        <taxon>Actinomycetes</taxon>
        <taxon>Pseudonocardiales</taxon>
        <taxon>Pseudonocardiaceae</taxon>
        <taxon>Amycolatopsis</taxon>
    </lineage>
</organism>
<gene>
    <name evidence="3" type="ORF">ACFFTO_07995</name>
</gene>
<feature type="region of interest" description="Disordered" evidence="1">
    <location>
        <begin position="134"/>
        <end position="153"/>
    </location>
</feature>
<proteinExistence type="predicted"/>
<dbReference type="Proteomes" id="UP001589535">
    <property type="component" value="Unassembled WGS sequence"/>
</dbReference>
<evidence type="ECO:0000256" key="2">
    <source>
        <dbReference type="SAM" id="Phobius"/>
    </source>
</evidence>
<evidence type="ECO:0000256" key="1">
    <source>
        <dbReference type="SAM" id="MobiDB-lite"/>
    </source>
</evidence>
<dbReference type="EMBL" id="JBHMBK010000004">
    <property type="protein sequence ID" value="MFB9684122.1"/>
    <property type="molecule type" value="Genomic_DNA"/>
</dbReference>
<protein>
    <submittedName>
        <fullName evidence="3">Uncharacterized protein</fullName>
    </submittedName>
</protein>
<keyword evidence="2" id="KW-1133">Transmembrane helix</keyword>
<keyword evidence="2" id="KW-0472">Membrane</keyword>
<name>A0ABV5TYN3_9PSEU</name>
<sequence length="222" mass="24843">MDWRFFVGWLGLDWGNVPGWFSAGSFMAAGYVIVRDRQQKRRQQIDSVGVWGEFDLCQDENAVNFGFIVPRIYVKNASSLPVYVESVEYEAIYSWSQMAHAGYFMFPFEGGVAGFEGRVRDVVVPPGREVMTYGVDRRPVGKPEGAGGDASVTSRAPGSKIIITEIVLVDNTQRRWKLVPRADRPGLASMATPHALSRLGSSFLSCVERLRRGAGSFRRKRR</sequence>
<dbReference type="RefSeq" id="WP_378190674.1">
    <property type="nucleotide sequence ID" value="NZ_JBHMBK010000004.1"/>
</dbReference>